<dbReference type="GO" id="GO:1990573">
    <property type="term" value="P:potassium ion import across plasma membrane"/>
    <property type="evidence" value="ECO:0007669"/>
    <property type="project" value="TreeGrafter"/>
</dbReference>
<name>A0AAD5LKE9_PYTIN</name>
<gene>
    <name evidence="16" type="ORF">P43SY_008663</name>
</gene>
<comment type="similarity">
    <text evidence="11">Belongs to the inward rectifier-type potassium channel (TC 1.A.2.1) family.</text>
</comment>
<evidence type="ECO:0000313" key="16">
    <source>
        <dbReference type="EMBL" id="KAJ0401588.1"/>
    </source>
</evidence>
<evidence type="ECO:0000313" key="17">
    <source>
        <dbReference type="Proteomes" id="UP001209570"/>
    </source>
</evidence>
<dbReference type="InterPro" id="IPR040445">
    <property type="entry name" value="Kir_TM"/>
</dbReference>
<dbReference type="InterPro" id="IPR014756">
    <property type="entry name" value="Ig_E-set"/>
</dbReference>
<protein>
    <submittedName>
        <fullName evidence="16">Uncharacterized protein</fullName>
    </submittedName>
</protein>
<dbReference type="SUPFAM" id="SSF81296">
    <property type="entry name" value="E set domains"/>
    <property type="match status" value="2"/>
</dbReference>
<feature type="region of interest" description="Disordered" evidence="12">
    <location>
        <begin position="39"/>
        <end position="72"/>
    </location>
</feature>
<keyword evidence="9 13" id="KW-0472">Membrane</keyword>
<feature type="domain" description="Inward rectifier potassium channel C-terminal" evidence="15">
    <location>
        <begin position="220"/>
        <end position="391"/>
    </location>
</feature>
<evidence type="ECO:0000256" key="9">
    <source>
        <dbReference type="ARBA" id="ARBA00023136"/>
    </source>
</evidence>
<keyword evidence="4 11" id="KW-0812">Transmembrane</keyword>
<keyword evidence="2 11" id="KW-0813">Transport</keyword>
<evidence type="ECO:0000259" key="14">
    <source>
        <dbReference type="Pfam" id="PF01007"/>
    </source>
</evidence>
<dbReference type="InterPro" id="IPR041647">
    <property type="entry name" value="IRK_C"/>
</dbReference>
<keyword evidence="8 11" id="KW-0406">Ion transport</keyword>
<dbReference type="EMBL" id="JAKCXM010000124">
    <property type="protein sequence ID" value="KAJ0401588.1"/>
    <property type="molecule type" value="Genomic_DNA"/>
</dbReference>
<organism evidence="16 17">
    <name type="scientific">Pythium insidiosum</name>
    <name type="common">Pythiosis disease agent</name>
    <dbReference type="NCBI Taxonomy" id="114742"/>
    <lineage>
        <taxon>Eukaryota</taxon>
        <taxon>Sar</taxon>
        <taxon>Stramenopiles</taxon>
        <taxon>Oomycota</taxon>
        <taxon>Peronosporomycetes</taxon>
        <taxon>Pythiales</taxon>
        <taxon>Pythiaceae</taxon>
        <taxon>Pythium</taxon>
    </lineage>
</organism>
<keyword evidence="10 11" id="KW-0407">Ion channel</keyword>
<evidence type="ECO:0000256" key="4">
    <source>
        <dbReference type="ARBA" id="ARBA00022692"/>
    </source>
</evidence>
<dbReference type="InterPro" id="IPR016449">
    <property type="entry name" value="K_chnl_inward-rec_Kir"/>
</dbReference>
<evidence type="ECO:0000256" key="11">
    <source>
        <dbReference type="RuleBase" id="RU003822"/>
    </source>
</evidence>
<feature type="transmembrane region" description="Helical" evidence="13">
    <location>
        <begin position="429"/>
        <end position="450"/>
    </location>
</feature>
<feature type="transmembrane region" description="Helical" evidence="13">
    <location>
        <begin position="189"/>
        <end position="211"/>
    </location>
</feature>
<accession>A0AAD5LKE9</accession>
<evidence type="ECO:0000256" key="1">
    <source>
        <dbReference type="ARBA" id="ARBA00004141"/>
    </source>
</evidence>
<keyword evidence="6 11" id="KW-0630">Potassium</keyword>
<feature type="transmembrane region" description="Helical" evidence="13">
    <location>
        <begin position="131"/>
        <end position="154"/>
    </location>
</feature>
<feature type="domain" description="Potassium channel inwardly rectifying transmembrane" evidence="14">
    <location>
        <begin position="411"/>
        <end position="523"/>
    </location>
</feature>
<feature type="domain" description="Inward rectifier potassium channel C-terminal" evidence="15">
    <location>
        <begin position="527"/>
        <end position="676"/>
    </location>
</feature>
<dbReference type="SUPFAM" id="SSF81324">
    <property type="entry name" value="Voltage-gated potassium channels"/>
    <property type="match status" value="2"/>
</dbReference>
<dbReference type="InterPro" id="IPR013518">
    <property type="entry name" value="K_chnl_inward-rec_Kir_cyto"/>
</dbReference>
<dbReference type="PANTHER" id="PTHR11767:SF102">
    <property type="entry name" value="INWARDLY RECTIFYING POTASSIUM CHANNEL 1, ISOFORM F"/>
    <property type="match status" value="1"/>
</dbReference>
<dbReference type="GO" id="GO:0034702">
    <property type="term" value="C:monoatomic ion channel complex"/>
    <property type="evidence" value="ECO:0007669"/>
    <property type="project" value="UniProtKB-KW"/>
</dbReference>
<reference evidence="16" key="1">
    <citation type="submission" date="2021-12" db="EMBL/GenBank/DDBJ databases">
        <title>Prjna785345.</title>
        <authorList>
            <person name="Rujirawat T."/>
            <person name="Krajaejun T."/>
        </authorList>
    </citation>
    <scope>NUCLEOTIDE SEQUENCE</scope>
    <source>
        <strain evidence="16">Pi057C3</strain>
    </source>
</reference>
<dbReference type="GO" id="GO:0005886">
    <property type="term" value="C:plasma membrane"/>
    <property type="evidence" value="ECO:0007669"/>
    <property type="project" value="TreeGrafter"/>
</dbReference>
<evidence type="ECO:0000256" key="13">
    <source>
        <dbReference type="SAM" id="Phobius"/>
    </source>
</evidence>
<keyword evidence="17" id="KW-1185">Reference proteome</keyword>
<comment type="subcellular location">
    <subcellularLocation>
        <location evidence="1 11">Membrane</location>
        <topology evidence="1 11">Multi-pass membrane protein</topology>
    </subcellularLocation>
</comment>
<dbReference type="GO" id="GO:0005242">
    <property type="term" value="F:inward rectifier potassium channel activity"/>
    <property type="evidence" value="ECO:0007669"/>
    <property type="project" value="InterPro"/>
</dbReference>
<proteinExistence type="inferred from homology"/>
<feature type="compositionally biased region" description="Basic and acidic residues" evidence="12">
    <location>
        <begin position="60"/>
        <end position="72"/>
    </location>
</feature>
<evidence type="ECO:0000256" key="7">
    <source>
        <dbReference type="ARBA" id="ARBA00022989"/>
    </source>
</evidence>
<evidence type="ECO:0000256" key="5">
    <source>
        <dbReference type="ARBA" id="ARBA00022882"/>
    </source>
</evidence>
<dbReference type="AlphaFoldDB" id="A0AAD5LKE9"/>
<dbReference type="Pfam" id="PF01007">
    <property type="entry name" value="IRK"/>
    <property type="match status" value="2"/>
</dbReference>
<dbReference type="PANTHER" id="PTHR11767">
    <property type="entry name" value="INWARD RECTIFIER POTASSIUM CHANNEL"/>
    <property type="match status" value="1"/>
</dbReference>
<evidence type="ECO:0000256" key="10">
    <source>
        <dbReference type="ARBA" id="ARBA00023303"/>
    </source>
</evidence>
<feature type="domain" description="Potassium channel inwardly rectifying transmembrane" evidence="14">
    <location>
        <begin position="159"/>
        <end position="216"/>
    </location>
</feature>
<evidence type="ECO:0000256" key="12">
    <source>
        <dbReference type="SAM" id="MobiDB-lite"/>
    </source>
</evidence>
<evidence type="ECO:0000256" key="8">
    <source>
        <dbReference type="ARBA" id="ARBA00023065"/>
    </source>
</evidence>
<dbReference type="Pfam" id="PF17655">
    <property type="entry name" value="IRK_C"/>
    <property type="match status" value="2"/>
</dbReference>
<keyword evidence="3 11" id="KW-0633">Potassium transport</keyword>
<keyword evidence="7 13" id="KW-1133">Transmembrane helix</keyword>
<evidence type="ECO:0000256" key="2">
    <source>
        <dbReference type="ARBA" id="ARBA00022448"/>
    </source>
</evidence>
<dbReference type="Gene3D" id="1.10.287.70">
    <property type="match status" value="2"/>
</dbReference>
<keyword evidence="5 11" id="KW-0851">Voltage-gated channel</keyword>
<dbReference type="Gene3D" id="2.60.40.1400">
    <property type="entry name" value="G protein-activated inward rectifier potassium channel 1"/>
    <property type="match status" value="2"/>
</dbReference>
<feature type="transmembrane region" description="Helical" evidence="13">
    <location>
        <begin position="496"/>
        <end position="518"/>
    </location>
</feature>
<evidence type="ECO:0000256" key="6">
    <source>
        <dbReference type="ARBA" id="ARBA00022958"/>
    </source>
</evidence>
<comment type="caution">
    <text evidence="16">The sequence shown here is derived from an EMBL/GenBank/DDBJ whole genome shotgun (WGS) entry which is preliminary data.</text>
</comment>
<dbReference type="GO" id="GO:0034765">
    <property type="term" value="P:regulation of monoatomic ion transmembrane transport"/>
    <property type="evidence" value="ECO:0007669"/>
    <property type="project" value="TreeGrafter"/>
</dbReference>
<evidence type="ECO:0000259" key="15">
    <source>
        <dbReference type="Pfam" id="PF17655"/>
    </source>
</evidence>
<evidence type="ECO:0000256" key="3">
    <source>
        <dbReference type="ARBA" id="ARBA00022538"/>
    </source>
</evidence>
<sequence length="690" mass="78257">MPASKKRIQRGGGPAVAGQQVPAALRDWVHIWHGVRVRQEPPSGSEAAPVSRLLHQQQRNSDEDLRRSRSAEPRTATSIFHSGSRLEALSFWQSFVRLPANSLFPHVHSSSNPRRRYKDFLYVLLNMRWPALGTVLLAVFLVNIVVFAVVVYGVCHDPDTLLKSFNLSYQTFSTIGFGIVYPSTTCSNIVMVVESFASMLVTSAITGLVFAKFAKPRAKVAFSNVCVIQPYGKRYLALVMRVANATQSKDVTHDVIMEANFKVHLLRIEQKQSDKQWAHAKTTTSNVLCSYNLKLLQHNFITFRMGLAVVHIINEESPLFGMSEADLAASDMIIEIAMSGVDSTLQDTVSERYTYTAEDIRWGFRFAEMLEFDEFNSDVIMDFAQLSAIETTPIDYTPRFLRVSPINIPKSYDFMRLYNSALYVRWPRIILVFVICFIVINVVFALIYWANMKEITPYPDIVVSDFELAFFMSVHTIATIGYGSISPDPTAVYMNIWVLIESSLGIIAVTIITGIAWAKFARPRAHIHFSTNIAVTSIYGHRCLMFRAGNTRHSGDVHENFFRIGVILTNRKTGLRQIYDVPLVRAEWPSIKLPATLIHVIDESSPFYKFQSLDQLSESRVAVIALLTGLDTTFSENVYARKMYFWDDFAFGVQFDDFAVLRRDCIEVDFERFDALIPEDTDHTWSPRSA</sequence>
<dbReference type="Proteomes" id="UP001209570">
    <property type="component" value="Unassembled WGS sequence"/>
</dbReference>
<dbReference type="PRINTS" id="PR01320">
    <property type="entry name" value="KIRCHANNEL"/>
</dbReference>